<reference evidence="15" key="1">
    <citation type="submission" date="2016-04" db="EMBL/GenBank/DDBJ databases">
        <title>Mitochondria of beetle species.</title>
        <authorList>
            <person name="Hunter A."/>
            <person name="Moriniere J."/>
            <person name="Tang P."/>
            <person name="Linard B."/>
            <person name="Crampton-Platt A."/>
            <person name="Vogler A.P."/>
        </authorList>
    </citation>
    <scope>NUCLEOTIDE SEQUENCE</scope>
</reference>
<dbReference type="GO" id="GO:0046933">
    <property type="term" value="F:proton-transporting ATP synthase activity, rotational mechanism"/>
    <property type="evidence" value="ECO:0007669"/>
    <property type="project" value="TreeGrafter"/>
</dbReference>
<evidence type="ECO:0000256" key="13">
    <source>
        <dbReference type="RuleBase" id="RU004450"/>
    </source>
</evidence>
<gene>
    <name evidence="15" type="primary">atp6</name>
</gene>
<evidence type="ECO:0000256" key="5">
    <source>
        <dbReference type="ARBA" id="ARBA00022448"/>
    </source>
</evidence>
<evidence type="ECO:0000256" key="10">
    <source>
        <dbReference type="ARBA" id="ARBA00023065"/>
    </source>
</evidence>
<dbReference type="Gene3D" id="1.20.120.220">
    <property type="entry name" value="ATP synthase, F0 complex, subunit A"/>
    <property type="match status" value="1"/>
</dbReference>
<dbReference type="Pfam" id="PF00119">
    <property type="entry name" value="ATP-synt_A"/>
    <property type="match status" value="1"/>
</dbReference>
<dbReference type="PROSITE" id="PS00449">
    <property type="entry name" value="ATPASE_A"/>
    <property type="match status" value="1"/>
</dbReference>
<dbReference type="PANTHER" id="PTHR11410">
    <property type="entry name" value="ATP SYNTHASE SUBUNIT A"/>
    <property type="match status" value="1"/>
</dbReference>
<evidence type="ECO:0000256" key="11">
    <source>
        <dbReference type="ARBA" id="ARBA00023136"/>
    </source>
</evidence>
<dbReference type="SUPFAM" id="SSF81336">
    <property type="entry name" value="F1F0 ATP synthase subunit A"/>
    <property type="match status" value="1"/>
</dbReference>
<evidence type="ECO:0000256" key="7">
    <source>
        <dbReference type="ARBA" id="ARBA00022692"/>
    </source>
</evidence>
<dbReference type="EMBL" id="KX087298">
    <property type="protein sequence ID" value="ARH54407.1"/>
    <property type="molecule type" value="Genomic_DNA"/>
</dbReference>
<feature type="transmembrane region" description="Helical" evidence="14">
    <location>
        <begin position="95"/>
        <end position="115"/>
    </location>
</feature>
<keyword evidence="10" id="KW-0406">Ion transport</keyword>
<comment type="subcellular location">
    <subcellularLocation>
        <location evidence="2">Membrane</location>
        <topology evidence="2">Multi-pass membrane protein</topology>
    </subcellularLocation>
    <subcellularLocation>
        <location evidence="13">Mitochondrion inner membrane</location>
        <topology evidence="13">Multi-pass membrane protein</topology>
    </subcellularLocation>
</comment>
<evidence type="ECO:0000256" key="8">
    <source>
        <dbReference type="ARBA" id="ARBA00022781"/>
    </source>
</evidence>
<evidence type="ECO:0000256" key="9">
    <source>
        <dbReference type="ARBA" id="ARBA00022989"/>
    </source>
</evidence>
<dbReference type="InterPro" id="IPR035908">
    <property type="entry name" value="F0_ATP_A_sf"/>
</dbReference>
<feature type="transmembrane region" description="Helical" evidence="14">
    <location>
        <begin position="67"/>
        <end position="89"/>
    </location>
</feature>
<evidence type="ECO:0000256" key="4">
    <source>
        <dbReference type="ARBA" id="ARBA00011648"/>
    </source>
</evidence>
<protein>
    <recommendedName>
        <fullName evidence="13">ATP synthase subunit a</fullName>
    </recommendedName>
</protein>
<dbReference type="NCBIfam" id="TIGR01131">
    <property type="entry name" value="ATP_synt_6_or_A"/>
    <property type="match status" value="1"/>
</dbReference>
<dbReference type="InterPro" id="IPR000568">
    <property type="entry name" value="ATP_synth_F0_asu"/>
</dbReference>
<name>A0A343C314_9CUCU</name>
<sequence>MMTNLFSTFDPSANFNLPLNWLSMLIMFFFIPSMFWMIPNRMNYLIQIFLFSLHKEFKILTKSNNTMIFISLLFFIMMNNIMGLMPYIFTASSHLIFSLSMALPLWLSFMIYGWISNTYHMFAHLMPQGTPPILMPFMVCIETISNIIRPGTLAIRLSANMIAGHLLMTLLGNTGPMVNFLIIVVIIAQLFLIILESAVAMIQSYVFAILSTLYSSEVNYVKKSPFSFSWSQSMAYPSSFKCYNCYNWNN</sequence>
<keyword evidence="7 14" id="KW-0812">Transmembrane</keyword>
<keyword evidence="12" id="KW-0066">ATP synthesis</keyword>
<evidence type="ECO:0000313" key="15">
    <source>
        <dbReference type="EMBL" id="ARH54407.1"/>
    </source>
</evidence>
<feature type="transmembrane region" description="Helical" evidence="14">
    <location>
        <begin position="20"/>
        <end position="38"/>
    </location>
</feature>
<comment type="subunit">
    <text evidence="4">F-type ATPases have 2 components, CF(1) - the catalytic core - and CF(0) - the membrane proton channel. CF(1) has five subunits: alpha(3), beta(3), gamma(1), delta(1), epsilon(1). CF(0) has three main subunits: a, b and c.</text>
</comment>
<organism evidence="15">
    <name type="scientific">Hippodamia undecimnotata</name>
    <dbReference type="NCBI Taxonomy" id="703263"/>
    <lineage>
        <taxon>Eukaryota</taxon>
        <taxon>Metazoa</taxon>
        <taxon>Ecdysozoa</taxon>
        <taxon>Arthropoda</taxon>
        <taxon>Hexapoda</taxon>
        <taxon>Insecta</taxon>
        <taxon>Pterygota</taxon>
        <taxon>Neoptera</taxon>
        <taxon>Endopterygota</taxon>
        <taxon>Coleoptera</taxon>
        <taxon>Polyphaga</taxon>
        <taxon>Cucujiformia</taxon>
        <taxon>Coccinelloidea</taxon>
        <taxon>Coccinellidae</taxon>
        <taxon>Coccinellinae</taxon>
        <taxon>Coccinellini</taxon>
        <taxon>Hippodamia</taxon>
    </lineage>
</organism>
<keyword evidence="6" id="KW-0138">CF(0)</keyword>
<evidence type="ECO:0000256" key="14">
    <source>
        <dbReference type="SAM" id="Phobius"/>
    </source>
</evidence>
<dbReference type="PRINTS" id="PR00123">
    <property type="entry name" value="ATPASEA"/>
</dbReference>
<keyword evidence="8" id="KW-0375">Hydrogen ion transport</keyword>
<feature type="transmembrane region" description="Helical" evidence="14">
    <location>
        <begin position="177"/>
        <end position="195"/>
    </location>
</feature>
<accession>A0A343C314</accession>
<evidence type="ECO:0000256" key="1">
    <source>
        <dbReference type="ARBA" id="ARBA00002070"/>
    </source>
</evidence>
<dbReference type="InterPro" id="IPR023011">
    <property type="entry name" value="ATP_synth_F0_asu_AS"/>
</dbReference>
<keyword evidence="9 14" id="KW-1133">Transmembrane helix</keyword>
<comment type="similarity">
    <text evidence="3">Belongs to the ATPase A chain family.</text>
</comment>
<dbReference type="GO" id="GO:0005743">
    <property type="term" value="C:mitochondrial inner membrane"/>
    <property type="evidence" value="ECO:0007669"/>
    <property type="project" value="UniProtKB-SubCell"/>
</dbReference>
<proteinExistence type="inferred from homology"/>
<keyword evidence="11 14" id="KW-0472">Membrane</keyword>
<comment type="function">
    <text evidence="1">Mitochondrial membrane ATP synthase (F(1)F(0) ATP synthase or Complex V) produces ATP from ADP in the presence of a proton gradient across the membrane which is generated by electron transport complexes of the respiratory chain. F-type ATPases consist of two structural domains, F(1) - containing the extramembraneous catalytic core and F(0) - containing the membrane proton channel, linked together by a central stalk and a peripheral stalk. During catalysis, ATP synthesis in the catalytic domain of F(1) is coupled via a rotary mechanism of the central stalk subunits to proton translocation. Key component of the proton channel; it may play a direct role in the translocation of protons across the membrane.</text>
</comment>
<evidence type="ECO:0000256" key="6">
    <source>
        <dbReference type="ARBA" id="ARBA00022547"/>
    </source>
</evidence>
<evidence type="ECO:0000256" key="3">
    <source>
        <dbReference type="ARBA" id="ARBA00006810"/>
    </source>
</evidence>
<dbReference type="AlphaFoldDB" id="A0A343C314"/>
<keyword evidence="15" id="KW-0496">Mitochondrion</keyword>
<evidence type="ECO:0000256" key="2">
    <source>
        <dbReference type="ARBA" id="ARBA00004141"/>
    </source>
</evidence>
<dbReference type="GO" id="GO:0045259">
    <property type="term" value="C:proton-transporting ATP synthase complex"/>
    <property type="evidence" value="ECO:0007669"/>
    <property type="project" value="UniProtKB-KW"/>
</dbReference>
<dbReference type="InterPro" id="IPR045083">
    <property type="entry name" value="ATP_synth_F0_asu_bact/mt"/>
</dbReference>
<evidence type="ECO:0000256" key="12">
    <source>
        <dbReference type="ARBA" id="ARBA00023310"/>
    </source>
</evidence>
<dbReference type="CDD" id="cd00310">
    <property type="entry name" value="ATP-synt_Fo_a_6"/>
    <property type="match status" value="1"/>
</dbReference>
<geneLocation type="mitochondrion" evidence="15"/>
<dbReference type="PANTHER" id="PTHR11410:SF0">
    <property type="entry name" value="ATP SYNTHASE SUBUNIT A"/>
    <property type="match status" value="1"/>
</dbReference>
<keyword evidence="5" id="KW-0813">Transport</keyword>